<comment type="catalytic activity">
    <reaction evidence="10">
        <text>an acyl phosphate + sn-glycerol 3-phosphate = a 1-acyl-sn-glycero-3-phosphate + phosphate</text>
        <dbReference type="Rhea" id="RHEA:34075"/>
        <dbReference type="ChEBI" id="CHEBI:43474"/>
        <dbReference type="ChEBI" id="CHEBI:57597"/>
        <dbReference type="ChEBI" id="CHEBI:57970"/>
        <dbReference type="ChEBI" id="CHEBI:59918"/>
        <dbReference type="EC" id="2.3.1.275"/>
    </reaction>
</comment>
<evidence type="ECO:0000313" key="11">
    <source>
        <dbReference type="EMBL" id="MFD1929675.1"/>
    </source>
</evidence>
<comment type="pathway">
    <text evidence="10">Lipid metabolism; phospholipid metabolism.</text>
</comment>
<gene>
    <name evidence="10" type="primary">plsY</name>
    <name evidence="11" type="ORF">ACFSFY_16670</name>
</gene>
<dbReference type="Proteomes" id="UP001597218">
    <property type="component" value="Unassembled WGS sequence"/>
</dbReference>
<feature type="transmembrane region" description="Helical" evidence="10">
    <location>
        <begin position="6"/>
        <end position="29"/>
    </location>
</feature>
<dbReference type="EMBL" id="JBHUGI010000037">
    <property type="protein sequence ID" value="MFD1929675.1"/>
    <property type="molecule type" value="Genomic_DNA"/>
</dbReference>
<keyword evidence="2 10" id="KW-0444">Lipid biosynthesis</keyword>
<keyword evidence="8 10" id="KW-0594">Phospholipid biosynthesis</keyword>
<evidence type="ECO:0000256" key="8">
    <source>
        <dbReference type="ARBA" id="ARBA00023209"/>
    </source>
</evidence>
<evidence type="ECO:0000256" key="6">
    <source>
        <dbReference type="ARBA" id="ARBA00023098"/>
    </source>
</evidence>
<comment type="function">
    <text evidence="10">Catalyzes the transfer of an acyl group from acyl-phosphate (acyl-PO(4)) to glycerol-3-phosphate (G3P) to form lysophosphatidic acid (LPA). This enzyme utilizes acyl-phosphate as fatty acyl donor, but not acyl-CoA or acyl-ACP.</text>
</comment>
<keyword evidence="11" id="KW-0012">Acyltransferase</keyword>
<dbReference type="SMART" id="SM01207">
    <property type="entry name" value="G3P_acyltransf"/>
    <property type="match status" value="1"/>
</dbReference>
<dbReference type="Pfam" id="PF02660">
    <property type="entry name" value="G3P_acyltransf"/>
    <property type="match status" value="1"/>
</dbReference>
<dbReference type="HAMAP" id="MF_01043">
    <property type="entry name" value="PlsY"/>
    <property type="match status" value="1"/>
</dbReference>
<sequence length="195" mass="21241">MIPTVFLLIIGSYLLGNILTATMISNMFYKKEIQGLGSGNPGARNVGRIFGKKAFIATFIGDALKGALAVLTARWLGFEPTIEVIALLAVMLGHIYPVFFRFRGGQGISTFIGGLLAFNPLVFIIFVGIFVIMYLFIRSFTVAGLSAIVLVPIIIASLSLGTGQFIVASLLSVLILFVHKDDLKEKYMKERSESK</sequence>
<comment type="subcellular location">
    <subcellularLocation>
        <location evidence="10">Cell membrane</location>
        <topology evidence="10">Multi-pass membrane protein</topology>
    </subcellularLocation>
</comment>
<evidence type="ECO:0000256" key="1">
    <source>
        <dbReference type="ARBA" id="ARBA00022475"/>
    </source>
</evidence>
<feature type="transmembrane region" description="Helical" evidence="10">
    <location>
        <begin position="54"/>
        <end position="76"/>
    </location>
</feature>
<organism evidence="11 12">
    <name type="scientific">Sporosarcina siberiensis</name>
    <dbReference type="NCBI Taxonomy" id="1365606"/>
    <lineage>
        <taxon>Bacteria</taxon>
        <taxon>Bacillati</taxon>
        <taxon>Bacillota</taxon>
        <taxon>Bacilli</taxon>
        <taxon>Bacillales</taxon>
        <taxon>Caryophanaceae</taxon>
        <taxon>Sporosarcina</taxon>
    </lineage>
</organism>
<evidence type="ECO:0000313" key="12">
    <source>
        <dbReference type="Proteomes" id="UP001597218"/>
    </source>
</evidence>
<dbReference type="PANTHER" id="PTHR30309">
    <property type="entry name" value="INNER MEMBRANE PROTEIN YGIH"/>
    <property type="match status" value="1"/>
</dbReference>
<feature type="transmembrane region" description="Helical" evidence="10">
    <location>
        <begin position="111"/>
        <end position="137"/>
    </location>
</feature>
<evidence type="ECO:0000256" key="3">
    <source>
        <dbReference type="ARBA" id="ARBA00022679"/>
    </source>
</evidence>
<name>A0ABW4SJH4_9BACL</name>
<feature type="transmembrane region" description="Helical" evidence="10">
    <location>
        <begin position="82"/>
        <end position="99"/>
    </location>
</feature>
<keyword evidence="3 10" id="KW-0808">Transferase</keyword>
<keyword evidence="7 10" id="KW-0472">Membrane</keyword>
<keyword evidence="1 10" id="KW-1003">Cell membrane</keyword>
<evidence type="ECO:0000256" key="10">
    <source>
        <dbReference type="HAMAP-Rule" id="MF_01043"/>
    </source>
</evidence>
<dbReference type="EC" id="2.3.1.275" evidence="10"/>
<dbReference type="RefSeq" id="WP_381540032.1">
    <property type="nucleotide sequence ID" value="NZ_JBHUGI010000037.1"/>
</dbReference>
<comment type="subunit">
    <text evidence="10">Probably interacts with PlsX.</text>
</comment>
<keyword evidence="5 10" id="KW-1133">Transmembrane helix</keyword>
<protein>
    <recommendedName>
        <fullName evidence="10">Glycerol-3-phosphate acyltransferase</fullName>
    </recommendedName>
    <alternativeName>
        <fullName evidence="10">Acyl-PO4 G3P acyltransferase</fullName>
    </alternativeName>
    <alternativeName>
        <fullName evidence="10">Acyl-phosphate--glycerol-3-phosphate acyltransferase</fullName>
    </alternativeName>
    <alternativeName>
        <fullName evidence="10">G3P acyltransferase</fullName>
        <shortName evidence="10">GPAT</shortName>
        <ecNumber evidence="10">2.3.1.275</ecNumber>
    </alternativeName>
    <alternativeName>
        <fullName evidence="10">Lysophosphatidic acid synthase</fullName>
        <shortName evidence="10">LPA synthase</shortName>
    </alternativeName>
</protein>
<proteinExistence type="inferred from homology"/>
<dbReference type="PANTHER" id="PTHR30309:SF0">
    <property type="entry name" value="GLYCEROL-3-PHOSPHATE ACYLTRANSFERASE-RELATED"/>
    <property type="match status" value="1"/>
</dbReference>
<evidence type="ECO:0000256" key="4">
    <source>
        <dbReference type="ARBA" id="ARBA00022692"/>
    </source>
</evidence>
<reference evidence="12" key="1">
    <citation type="journal article" date="2019" name="Int. J. Syst. Evol. Microbiol.">
        <title>The Global Catalogue of Microorganisms (GCM) 10K type strain sequencing project: providing services to taxonomists for standard genome sequencing and annotation.</title>
        <authorList>
            <consortium name="The Broad Institute Genomics Platform"/>
            <consortium name="The Broad Institute Genome Sequencing Center for Infectious Disease"/>
            <person name="Wu L."/>
            <person name="Ma J."/>
        </authorList>
    </citation>
    <scope>NUCLEOTIDE SEQUENCE [LARGE SCALE GENOMIC DNA]</scope>
    <source>
        <strain evidence="12">CGMCC 4.7177</strain>
    </source>
</reference>
<evidence type="ECO:0000256" key="9">
    <source>
        <dbReference type="ARBA" id="ARBA00023264"/>
    </source>
</evidence>
<keyword evidence="12" id="KW-1185">Reference proteome</keyword>
<keyword evidence="9 10" id="KW-1208">Phospholipid metabolism</keyword>
<comment type="similarity">
    <text evidence="10">Belongs to the PlsY family.</text>
</comment>
<keyword evidence="4 10" id="KW-0812">Transmembrane</keyword>
<dbReference type="InterPro" id="IPR003811">
    <property type="entry name" value="G3P_acylTferase_PlsY"/>
</dbReference>
<evidence type="ECO:0000256" key="2">
    <source>
        <dbReference type="ARBA" id="ARBA00022516"/>
    </source>
</evidence>
<evidence type="ECO:0000256" key="5">
    <source>
        <dbReference type="ARBA" id="ARBA00022989"/>
    </source>
</evidence>
<keyword evidence="6 10" id="KW-0443">Lipid metabolism</keyword>
<feature type="transmembrane region" description="Helical" evidence="10">
    <location>
        <begin position="149"/>
        <end position="178"/>
    </location>
</feature>
<comment type="caution">
    <text evidence="11">The sequence shown here is derived from an EMBL/GenBank/DDBJ whole genome shotgun (WGS) entry which is preliminary data.</text>
</comment>
<evidence type="ECO:0000256" key="7">
    <source>
        <dbReference type="ARBA" id="ARBA00023136"/>
    </source>
</evidence>
<dbReference type="GO" id="GO:0016746">
    <property type="term" value="F:acyltransferase activity"/>
    <property type="evidence" value="ECO:0007669"/>
    <property type="project" value="UniProtKB-KW"/>
</dbReference>
<accession>A0ABW4SJH4</accession>